<dbReference type="PANTHER" id="PTHR15172">
    <property type="entry name" value="GALACTOCEREBROSIDASE"/>
    <property type="match status" value="1"/>
</dbReference>
<dbReference type="PANTHER" id="PTHR15172:SF1">
    <property type="entry name" value="GALACTOCEREBROSIDASE"/>
    <property type="match status" value="1"/>
</dbReference>
<keyword evidence="4" id="KW-1185">Reference proteome</keyword>
<evidence type="ECO:0000313" key="4">
    <source>
        <dbReference type="Proteomes" id="UP000674234"/>
    </source>
</evidence>
<accession>A0A941AJ19</accession>
<dbReference type="InterPro" id="IPR049161">
    <property type="entry name" value="GH59_cat"/>
</dbReference>
<feature type="domain" description="Glycosyl hydrolase family 59 catalytic" evidence="1">
    <location>
        <begin position="8"/>
        <end position="50"/>
    </location>
</feature>
<dbReference type="AlphaFoldDB" id="A0A941AJ19"/>
<feature type="domain" description="Glycosyl hydrolase family 59 C-terminal lectin" evidence="2">
    <location>
        <begin position="128"/>
        <end position="195"/>
    </location>
</feature>
<dbReference type="InterPro" id="IPR013785">
    <property type="entry name" value="Aldolase_TIM"/>
</dbReference>
<dbReference type="SUPFAM" id="SSF49899">
    <property type="entry name" value="Concanavalin A-like lectins/glucanases"/>
    <property type="match status" value="1"/>
</dbReference>
<dbReference type="Pfam" id="PF21708">
    <property type="entry name" value="Glyco_hydro_59_C"/>
    <property type="match status" value="1"/>
</dbReference>
<organism evidence="3 4">
    <name type="scientific">Microbispora oryzae</name>
    <dbReference type="NCBI Taxonomy" id="2806554"/>
    <lineage>
        <taxon>Bacteria</taxon>
        <taxon>Bacillati</taxon>
        <taxon>Actinomycetota</taxon>
        <taxon>Actinomycetes</taxon>
        <taxon>Streptosporangiales</taxon>
        <taxon>Streptosporangiaceae</taxon>
        <taxon>Microbispora</taxon>
    </lineage>
</organism>
<proteinExistence type="predicted"/>
<dbReference type="GO" id="GO:0006683">
    <property type="term" value="P:galactosylceramide catabolic process"/>
    <property type="evidence" value="ECO:0007669"/>
    <property type="project" value="InterPro"/>
</dbReference>
<evidence type="ECO:0000259" key="1">
    <source>
        <dbReference type="Pfam" id="PF02057"/>
    </source>
</evidence>
<gene>
    <name evidence="3" type="ORF">JOL79_11745</name>
</gene>
<dbReference type="InterPro" id="IPR049162">
    <property type="entry name" value="GH59_C"/>
</dbReference>
<dbReference type="RefSeq" id="WP_210155792.1">
    <property type="nucleotide sequence ID" value="NZ_JAFCNB010000005.1"/>
</dbReference>
<dbReference type="Gene3D" id="2.60.120.560">
    <property type="entry name" value="Exo-inulinase, domain 1"/>
    <property type="match status" value="1"/>
</dbReference>
<evidence type="ECO:0000313" key="3">
    <source>
        <dbReference type="EMBL" id="MBP2704487.1"/>
    </source>
</evidence>
<name>A0A941AJ19_9ACTN</name>
<dbReference type="InterPro" id="IPR001286">
    <property type="entry name" value="Glyco_hydro_59"/>
</dbReference>
<dbReference type="GO" id="GO:0004336">
    <property type="term" value="F:galactosylceramidase activity"/>
    <property type="evidence" value="ECO:0007669"/>
    <property type="project" value="InterPro"/>
</dbReference>
<dbReference type="Proteomes" id="UP000674234">
    <property type="component" value="Unassembled WGS sequence"/>
</dbReference>
<comment type="caution">
    <text evidence="3">The sequence shown here is derived from an EMBL/GenBank/DDBJ whole genome shotgun (WGS) entry which is preliminary data.</text>
</comment>
<evidence type="ECO:0000259" key="2">
    <source>
        <dbReference type="Pfam" id="PF21708"/>
    </source>
</evidence>
<dbReference type="EMBL" id="JAFCNB010000005">
    <property type="protein sequence ID" value="MBP2704487.1"/>
    <property type="molecule type" value="Genomic_DNA"/>
</dbReference>
<dbReference type="GO" id="GO:0016020">
    <property type="term" value="C:membrane"/>
    <property type="evidence" value="ECO:0007669"/>
    <property type="project" value="GOC"/>
</dbReference>
<reference evidence="3" key="1">
    <citation type="submission" date="2021-02" db="EMBL/GenBank/DDBJ databases">
        <title>Draft genome sequence of Microbispora sp. RL4-1S isolated from rice leaves in Thailand.</title>
        <authorList>
            <person name="Muangham S."/>
            <person name="Duangmal K."/>
        </authorList>
    </citation>
    <scope>NUCLEOTIDE SEQUENCE</scope>
    <source>
        <strain evidence="3">RL4-1S</strain>
    </source>
</reference>
<dbReference type="GO" id="GO:0005764">
    <property type="term" value="C:lysosome"/>
    <property type="evidence" value="ECO:0007669"/>
    <property type="project" value="TreeGrafter"/>
</dbReference>
<evidence type="ECO:0008006" key="5">
    <source>
        <dbReference type="Google" id="ProtNLM"/>
    </source>
</evidence>
<protein>
    <recommendedName>
        <fullName evidence="5">LamG domain-containing protein</fullName>
    </recommendedName>
</protein>
<dbReference type="Gene3D" id="3.20.20.70">
    <property type="entry name" value="Aldolase class I"/>
    <property type="match status" value="1"/>
</dbReference>
<sequence>MSVIAESALDYLFKPGYGGATNFTSGAESSHAHARGDLNCDHGYERWLMEGYVSLKSTDNRDYSTIIETMDATVAQTLNFTVTGGLSTGQVHVWSTNLNSNNTADFMVHAADAGAWSILRNSTSCAFTTIASGTTTVLGTNRWHALALGFSGSSITATIDGTAVRTVTDSAFGAGQVGYGTSQDETAQFDNLKVVAGSGGTGWTTAPLRQKWSRS</sequence>
<dbReference type="Pfam" id="PF02057">
    <property type="entry name" value="Glyco_hydro_59"/>
    <property type="match status" value="1"/>
</dbReference>
<dbReference type="InterPro" id="IPR013320">
    <property type="entry name" value="ConA-like_dom_sf"/>
</dbReference>